<dbReference type="RefSeq" id="WP_161259628.1">
    <property type="nucleotide sequence ID" value="NZ_WXEY01000025.1"/>
</dbReference>
<evidence type="ECO:0000313" key="8">
    <source>
        <dbReference type="Proteomes" id="UP000463470"/>
    </source>
</evidence>
<dbReference type="Pfam" id="PF01169">
    <property type="entry name" value="GDT1"/>
    <property type="match status" value="2"/>
</dbReference>
<evidence type="ECO:0000256" key="1">
    <source>
        <dbReference type="ARBA" id="ARBA00004141"/>
    </source>
</evidence>
<accession>A0A845L3A7</accession>
<dbReference type="AlphaFoldDB" id="A0A845L3A7"/>
<feature type="transmembrane region" description="Helical" evidence="6">
    <location>
        <begin position="33"/>
        <end position="54"/>
    </location>
</feature>
<evidence type="ECO:0000256" key="5">
    <source>
        <dbReference type="ARBA" id="ARBA00023136"/>
    </source>
</evidence>
<protein>
    <recommendedName>
        <fullName evidence="6">GDT1 family protein</fullName>
    </recommendedName>
</protein>
<evidence type="ECO:0000313" key="7">
    <source>
        <dbReference type="EMBL" id="MZP31107.1"/>
    </source>
</evidence>
<feature type="transmembrane region" description="Helical" evidence="6">
    <location>
        <begin position="96"/>
        <end position="113"/>
    </location>
</feature>
<dbReference type="OrthoDB" id="9801356at2"/>
<comment type="caution">
    <text evidence="7">The sequence shown here is derived from an EMBL/GenBank/DDBJ whole genome shotgun (WGS) entry which is preliminary data.</text>
</comment>
<feature type="transmembrane region" description="Helical" evidence="6">
    <location>
        <begin position="163"/>
        <end position="182"/>
    </location>
</feature>
<organism evidence="7 8">
    <name type="scientific">Heliomicrobium undosum</name>
    <dbReference type="NCBI Taxonomy" id="121734"/>
    <lineage>
        <taxon>Bacteria</taxon>
        <taxon>Bacillati</taxon>
        <taxon>Bacillota</taxon>
        <taxon>Clostridia</taxon>
        <taxon>Eubacteriales</taxon>
        <taxon>Heliobacteriaceae</taxon>
        <taxon>Heliomicrobium</taxon>
    </lineage>
</organism>
<comment type="similarity">
    <text evidence="2 6">Belongs to the GDT1 family.</text>
</comment>
<evidence type="ECO:0000256" key="3">
    <source>
        <dbReference type="ARBA" id="ARBA00022692"/>
    </source>
</evidence>
<gene>
    <name evidence="7" type="ORF">GTO91_15440</name>
</gene>
<reference evidence="7 8" key="1">
    <citation type="submission" date="2020-01" db="EMBL/GenBank/DDBJ databases">
        <title>Whole-genome sequence of Heliobacterium undosum DSM 13378.</title>
        <authorList>
            <person name="Kyndt J.A."/>
            <person name="Meyer T.E."/>
        </authorList>
    </citation>
    <scope>NUCLEOTIDE SEQUENCE [LARGE SCALE GENOMIC DNA]</scope>
    <source>
        <strain evidence="7 8">DSM 13378</strain>
    </source>
</reference>
<dbReference type="InterPro" id="IPR001727">
    <property type="entry name" value="GDT1-like"/>
</dbReference>
<feature type="transmembrane region" description="Helical" evidence="6">
    <location>
        <begin position="133"/>
        <end position="156"/>
    </location>
</feature>
<keyword evidence="3 6" id="KW-0812">Transmembrane</keyword>
<keyword evidence="4 6" id="KW-1133">Transmembrane helix</keyword>
<dbReference type="GO" id="GO:0016020">
    <property type="term" value="C:membrane"/>
    <property type="evidence" value="ECO:0007669"/>
    <property type="project" value="UniProtKB-SubCell"/>
</dbReference>
<keyword evidence="5 6" id="KW-0472">Membrane</keyword>
<dbReference type="EMBL" id="WXEY01000025">
    <property type="protein sequence ID" value="MZP31107.1"/>
    <property type="molecule type" value="Genomic_DNA"/>
</dbReference>
<keyword evidence="8" id="KW-1185">Reference proteome</keyword>
<comment type="subcellular location">
    <subcellularLocation>
        <location evidence="1 6">Membrane</location>
        <topology evidence="1 6">Multi-pass membrane protein</topology>
    </subcellularLocation>
</comment>
<evidence type="ECO:0000256" key="6">
    <source>
        <dbReference type="RuleBase" id="RU365102"/>
    </source>
</evidence>
<dbReference type="GO" id="GO:0046873">
    <property type="term" value="F:metal ion transmembrane transporter activity"/>
    <property type="evidence" value="ECO:0007669"/>
    <property type="project" value="InterPro"/>
</dbReference>
<evidence type="ECO:0000256" key="2">
    <source>
        <dbReference type="ARBA" id="ARBA00009190"/>
    </source>
</evidence>
<dbReference type="PANTHER" id="PTHR12608:SF1">
    <property type="entry name" value="TRANSMEMBRANE PROTEIN 165"/>
    <property type="match status" value="1"/>
</dbReference>
<dbReference type="PANTHER" id="PTHR12608">
    <property type="entry name" value="TRANSMEMBRANE PROTEIN HTP-1 RELATED"/>
    <property type="match status" value="1"/>
</dbReference>
<name>A0A845L3A7_9FIRM</name>
<feature type="transmembrane region" description="Helical" evidence="6">
    <location>
        <begin position="66"/>
        <end position="84"/>
    </location>
</feature>
<evidence type="ECO:0000256" key="4">
    <source>
        <dbReference type="ARBA" id="ARBA00022989"/>
    </source>
</evidence>
<dbReference type="Proteomes" id="UP000463470">
    <property type="component" value="Unassembled WGS sequence"/>
</dbReference>
<proteinExistence type="inferred from homology"/>
<feature type="transmembrane region" description="Helical" evidence="6">
    <location>
        <begin position="188"/>
        <end position="208"/>
    </location>
</feature>
<sequence>MEAFWASTIFVVLAEMGDKTQLLGMAFATRYKAATVLAGVFVATLLNHLLAVALGDYLTAFVPMETIQLAAAISFIFFGLWTVRGDELEGEDKKEYFGPFLTVTIAFFIAEMGDKTQLASVALAAKYHNLIPVWMGTTTGMMISNVIGILVGVVLGKKIPERIVKYASAAIFIFFGYAGIIATVHDPAMRYAVVAGITVITGIALYMLTRGGKEPARSE</sequence>